<dbReference type="SUPFAM" id="SSF48403">
    <property type="entry name" value="Ankyrin repeat"/>
    <property type="match status" value="1"/>
</dbReference>
<dbReference type="PANTHER" id="PTHR46586:SF3">
    <property type="entry name" value="ANKYRIN REPEAT-CONTAINING PROTEIN"/>
    <property type="match status" value="1"/>
</dbReference>
<gene>
    <name evidence="1" type="ORF">Poli38472_010113</name>
</gene>
<reference evidence="1" key="1">
    <citation type="submission" date="2019-03" db="EMBL/GenBank/DDBJ databases">
        <title>Long read genome sequence of the mycoparasitic Pythium oligandrum ATCC 38472 isolated from sugarbeet rhizosphere.</title>
        <authorList>
            <person name="Gaulin E."/>
        </authorList>
    </citation>
    <scope>NUCLEOTIDE SEQUENCE</scope>
    <source>
        <strain evidence="1">ATCC 38472_TT</strain>
    </source>
</reference>
<accession>A0A8K1C8C6</accession>
<dbReference type="AlphaFoldDB" id="A0A8K1C8C6"/>
<proteinExistence type="predicted"/>
<sequence>MLMQYAAKRGWWSFVVLTSRQGRRWSRLHASDHVLVDLGNSDNEELTQCQQFIRQFPVKFDADVMYAAAERGIMAEVVWLHRHTDYEAKEAIEKAAIASNIDVLVCLLDHEDTARNRFDPSDREQCVVWLRQNESSIRATCWFDPNEYTIHCVLAGVGRLPPMESHSRMYPIMDWAAKQGNLALLKRLDGDPSGKDMCTAAAMVHAAENGDLAVMQLLSEHRSESLDSPIDPLSAAARQGHLAMMDWVHLRYAIPSHMLHRPFADALSGGHFGSLRWFVSHFNDNLRELDSCRTYAMHGNNPEIVRYVCEELGYELSFADMEFVVWRGGFDVAQWMVRYHQN</sequence>
<dbReference type="InterPro" id="IPR036770">
    <property type="entry name" value="Ankyrin_rpt-contain_sf"/>
</dbReference>
<evidence type="ECO:0000313" key="1">
    <source>
        <dbReference type="EMBL" id="TMW58554.1"/>
    </source>
</evidence>
<dbReference type="InterPro" id="IPR052050">
    <property type="entry name" value="SecEffector_AnkRepeat"/>
</dbReference>
<evidence type="ECO:0000313" key="2">
    <source>
        <dbReference type="Proteomes" id="UP000794436"/>
    </source>
</evidence>
<dbReference type="Proteomes" id="UP000794436">
    <property type="component" value="Unassembled WGS sequence"/>
</dbReference>
<dbReference type="Gene3D" id="1.25.40.20">
    <property type="entry name" value="Ankyrin repeat-containing domain"/>
    <property type="match status" value="1"/>
</dbReference>
<organism evidence="1 2">
    <name type="scientific">Pythium oligandrum</name>
    <name type="common">Mycoparasitic fungus</name>
    <dbReference type="NCBI Taxonomy" id="41045"/>
    <lineage>
        <taxon>Eukaryota</taxon>
        <taxon>Sar</taxon>
        <taxon>Stramenopiles</taxon>
        <taxon>Oomycota</taxon>
        <taxon>Peronosporomycetes</taxon>
        <taxon>Pythiales</taxon>
        <taxon>Pythiaceae</taxon>
        <taxon>Pythium</taxon>
    </lineage>
</organism>
<name>A0A8K1C8C6_PYTOL</name>
<dbReference type="EMBL" id="SPLM01000111">
    <property type="protein sequence ID" value="TMW58554.1"/>
    <property type="molecule type" value="Genomic_DNA"/>
</dbReference>
<comment type="caution">
    <text evidence="1">The sequence shown here is derived from an EMBL/GenBank/DDBJ whole genome shotgun (WGS) entry which is preliminary data.</text>
</comment>
<keyword evidence="2" id="KW-1185">Reference proteome</keyword>
<protein>
    <submittedName>
        <fullName evidence="1">Uncharacterized protein</fullName>
    </submittedName>
</protein>
<dbReference type="PANTHER" id="PTHR46586">
    <property type="entry name" value="ANKYRIN REPEAT-CONTAINING PROTEIN"/>
    <property type="match status" value="1"/>
</dbReference>